<sequence>MTHRPAAETVLRWLGRPHDMLEPGEQRVLHSALSGEILAHDVNAAVSAQASFGDRLADAIARVGGSWGFIIGFFAFLAFWVVTNTVILMARPFDPYPFIFLNLVLSMIAAVQAPIIMMSQNRAATRDRLDASHDYEINLKAEIEILALHEKLDAMRHEDQRRIEDLLVRIGERLAVVESRLTDGASQRENH</sequence>
<keyword evidence="1" id="KW-0472">Membrane</keyword>
<protein>
    <submittedName>
        <fullName evidence="2">Cyclic nucleotide-binding protein</fullName>
    </submittedName>
</protein>
<evidence type="ECO:0000313" key="3">
    <source>
        <dbReference type="Proteomes" id="UP000613160"/>
    </source>
</evidence>
<dbReference type="InterPro" id="IPR010406">
    <property type="entry name" value="DUF1003"/>
</dbReference>
<keyword evidence="1" id="KW-0812">Transmembrane</keyword>
<accession>A0A916XWZ3</accession>
<dbReference type="EMBL" id="BMJJ01000004">
    <property type="protein sequence ID" value="GGD17965.1"/>
    <property type="molecule type" value="Genomic_DNA"/>
</dbReference>
<name>A0A916XWZ3_9HYPH</name>
<keyword evidence="1" id="KW-1133">Transmembrane helix</keyword>
<evidence type="ECO:0000256" key="1">
    <source>
        <dbReference type="SAM" id="Phobius"/>
    </source>
</evidence>
<feature type="transmembrane region" description="Helical" evidence="1">
    <location>
        <begin position="96"/>
        <end position="118"/>
    </location>
</feature>
<reference evidence="2" key="2">
    <citation type="submission" date="2020-09" db="EMBL/GenBank/DDBJ databases">
        <authorList>
            <person name="Sun Q."/>
            <person name="Zhou Y."/>
        </authorList>
    </citation>
    <scope>NUCLEOTIDE SEQUENCE</scope>
    <source>
        <strain evidence="2">CGMCC 1.15493</strain>
    </source>
</reference>
<dbReference type="PANTHER" id="PTHR41386">
    <property type="entry name" value="INTEGRAL MEMBRANE PROTEIN-RELATED"/>
    <property type="match status" value="1"/>
</dbReference>
<gene>
    <name evidence="2" type="ORF">GCM10011335_20980</name>
</gene>
<keyword evidence="3" id="KW-1185">Reference proteome</keyword>
<reference evidence="2" key="1">
    <citation type="journal article" date="2014" name="Int. J. Syst. Evol. Microbiol.">
        <title>Complete genome sequence of Corynebacterium casei LMG S-19264T (=DSM 44701T), isolated from a smear-ripened cheese.</title>
        <authorList>
            <consortium name="US DOE Joint Genome Institute (JGI-PGF)"/>
            <person name="Walter F."/>
            <person name="Albersmeier A."/>
            <person name="Kalinowski J."/>
            <person name="Ruckert C."/>
        </authorList>
    </citation>
    <scope>NUCLEOTIDE SEQUENCE</scope>
    <source>
        <strain evidence="2">CGMCC 1.15493</strain>
    </source>
</reference>
<dbReference type="AlphaFoldDB" id="A0A916XWZ3"/>
<dbReference type="PANTHER" id="PTHR41386:SF1">
    <property type="entry name" value="MEMBRANE PROTEIN"/>
    <property type="match status" value="1"/>
</dbReference>
<dbReference type="Pfam" id="PF06210">
    <property type="entry name" value="DUF1003"/>
    <property type="match status" value="1"/>
</dbReference>
<feature type="transmembrane region" description="Helical" evidence="1">
    <location>
        <begin position="67"/>
        <end position="90"/>
    </location>
</feature>
<comment type="caution">
    <text evidence="2">The sequence shown here is derived from an EMBL/GenBank/DDBJ whole genome shotgun (WGS) entry which is preliminary data.</text>
</comment>
<organism evidence="2 3">
    <name type="scientific">Aureimonas glaciei</name>
    <dbReference type="NCBI Taxonomy" id="1776957"/>
    <lineage>
        <taxon>Bacteria</taxon>
        <taxon>Pseudomonadati</taxon>
        <taxon>Pseudomonadota</taxon>
        <taxon>Alphaproteobacteria</taxon>
        <taxon>Hyphomicrobiales</taxon>
        <taxon>Aurantimonadaceae</taxon>
        <taxon>Aureimonas</taxon>
    </lineage>
</organism>
<proteinExistence type="predicted"/>
<evidence type="ECO:0000313" key="2">
    <source>
        <dbReference type="EMBL" id="GGD17965.1"/>
    </source>
</evidence>
<dbReference type="Proteomes" id="UP000613160">
    <property type="component" value="Unassembled WGS sequence"/>
</dbReference>